<keyword evidence="2" id="KW-1133">Transmembrane helix</keyword>
<dbReference type="NCBIfam" id="TIGR01451">
    <property type="entry name" value="B_ant_repeat"/>
    <property type="match status" value="1"/>
</dbReference>
<accession>A0A2M8EPN6</accession>
<evidence type="ECO:0000313" key="5">
    <source>
        <dbReference type="Proteomes" id="UP000230251"/>
    </source>
</evidence>
<sequence>MNEHKTHSTHQTSEPPRDRQKEKTAQIEEGLEAIYGSDEMDFTKLEKTQNRLTRILFISVIVLSIIAITAWSGFFVYTKFFETNHDESFALAIEMNKELVSGQKTSIDIVYSNPTTVPIAALQIDVNLPSSFKIENTSQSPTDAEKLIWDIGELAGLSDNKITIDGVWIAEVPSETPVQVYANFRPANFNADFKDIDVKYVTTISSALSTTVTGAEEASPGDTVTYEIKIENTSEQILENILVKLDLPDGFYLEESEPAVEAGVSPEWTVASLEAAGTSTITFSGSFAADIEGFQYFDVDTAIATEQRDLVQNEVQAYTDVLASDFSVQLVANGSSDSTAVELGSNLRLSLAYENTGAEEIDGVSLLLDFQAEDSIPINWNNASLDGGVITRDGIVWSASTLGEIPVSERKTLNLTFPIDNSLGVGDTDSFTIIAEASGAHGIVKSSPIIVSVNSEAELEATIRYYDDEGNVLGNGPLPPAVGETTTYRVYWTINNSVHNLENIKVTATLPPHVDWFNQTDSDLGSFSYESSSKTITWNITNISTDVAKISANFAISATPDIDDIGSFIKMISSSSLSAKDSETGETLTDSVDSLSTDLEADEFATGKGAVVE</sequence>
<comment type="caution">
    <text evidence="4">The sequence shown here is derived from an EMBL/GenBank/DDBJ whole genome shotgun (WGS) entry which is preliminary data.</text>
</comment>
<gene>
    <name evidence="4" type="ORF">CO057_01600</name>
</gene>
<organism evidence="4 5">
    <name type="scientific">Candidatus Uhrbacteria bacterium CG_4_9_14_0_2_um_filter_41_50</name>
    <dbReference type="NCBI Taxonomy" id="1975031"/>
    <lineage>
        <taxon>Bacteria</taxon>
        <taxon>Candidatus Uhriibacteriota</taxon>
    </lineage>
</organism>
<evidence type="ECO:0000313" key="4">
    <source>
        <dbReference type="EMBL" id="PJC24684.1"/>
    </source>
</evidence>
<dbReference type="Proteomes" id="UP000230251">
    <property type="component" value="Unassembled WGS sequence"/>
</dbReference>
<keyword evidence="2" id="KW-0472">Membrane</keyword>
<protein>
    <recommendedName>
        <fullName evidence="3">DUF11 domain-containing protein</fullName>
    </recommendedName>
</protein>
<evidence type="ECO:0000256" key="2">
    <source>
        <dbReference type="SAM" id="Phobius"/>
    </source>
</evidence>
<feature type="region of interest" description="Disordered" evidence="1">
    <location>
        <begin position="1"/>
        <end position="24"/>
    </location>
</feature>
<evidence type="ECO:0000256" key="1">
    <source>
        <dbReference type="SAM" id="MobiDB-lite"/>
    </source>
</evidence>
<name>A0A2M8EPN6_9BACT</name>
<dbReference type="Gene3D" id="2.60.40.1170">
    <property type="entry name" value="Mu homology domain, subdomain B"/>
    <property type="match status" value="1"/>
</dbReference>
<keyword evidence="2" id="KW-0812">Transmembrane</keyword>
<dbReference type="InterPro" id="IPR013783">
    <property type="entry name" value="Ig-like_fold"/>
</dbReference>
<dbReference type="Pfam" id="PF01345">
    <property type="entry name" value="DUF11"/>
    <property type="match status" value="1"/>
</dbReference>
<reference evidence="5" key="1">
    <citation type="submission" date="2017-09" db="EMBL/GenBank/DDBJ databases">
        <title>Depth-based differentiation of microbial function through sediment-hosted aquifers and enrichment of novel symbionts in the deep terrestrial subsurface.</title>
        <authorList>
            <person name="Probst A.J."/>
            <person name="Ladd B."/>
            <person name="Jarett J.K."/>
            <person name="Geller-Mcgrath D.E."/>
            <person name="Sieber C.M.K."/>
            <person name="Emerson J.B."/>
            <person name="Anantharaman K."/>
            <person name="Thomas B.C."/>
            <person name="Malmstrom R."/>
            <person name="Stieglmeier M."/>
            <person name="Klingl A."/>
            <person name="Woyke T."/>
            <person name="Ryan C.M."/>
            <person name="Banfield J.F."/>
        </authorList>
    </citation>
    <scope>NUCLEOTIDE SEQUENCE [LARGE SCALE GENOMIC DNA]</scope>
</reference>
<dbReference type="InterPro" id="IPR047589">
    <property type="entry name" value="DUF11_rpt"/>
</dbReference>
<proteinExistence type="predicted"/>
<feature type="domain" description="DUF11" evidence="3">
    <location>
        <begin position="211"/>
        <end position="287"/>
    </location>
</feature>
<evidence type="ECO:0000259" key="3">
    <source>
        <dbReference type="Pfam" id="PF01345"/>
    </source>
</evidence>
<dbReference type="Gene3D" id="2.60.40.10">
    <property type="entry name" value="Immunoglobulins"/>
    <property type="match status" value="1"/>
</dbReference>
<feature type="transmembrane region" description="Helical" evidence="2">
    <location>
        <begin position="55"/>
        <end position="77"/>
    </location>
</feature>
<dbReference type="EMBL" id="PFSI01000024">
    <property type="protein sequence ID" value="PJC24684.1"/>
    <property type="molecule type" value="Genomic_DNA"/>
</dbReference>
<dbReference type="InterPro" id="IPR001434">
    <property type="entry name" value="OmcB-like_DUF11"/>
</dbReference>
<dbReference type="AlphaFoldDB" id="A0A2M8EPN6"/>
<feature type="compositionally biased region" description="Basic and acidic residues" evidence="1">
    <location>
        <begin position="15"/>
        <end position="24"/>
    </location>
</feature>